<dbReference type="Proteomes" id="UP000215145">
    <property type="component" value="Unassembled WGS sequence"/>
</dbReference>
<sequence length="196" mass="22763">MFVKGRRSLRVTGEQDIIELVEQDEWMMDILRTAQSLELPDWMVCAGFVRSKIWDVLHGYTVRTPLGDVDVVYFDPGNVDESVEKELENRLLRMRPGIPWSVKNEARMHLKNNFPPYISTVDAISKFPESATALGLALNDRDQVVLAAPCGLEAVLNMELTPTPYFREVEERMDIFDRRIRQKNWKNTWPKVKVVR</sequence>
<dbReference type="Pfam" id="PF06042">
    <property type="entry name" value="NTP_transf_6"/>
    <property type="match status" value="1"/>
</dbReference>
<protein>
    <recommendedName>
        <fullName evidence="3">Nucleotidyltransferase family protein</fullName>
    </recommendedName>
</protein>
<dbReference type="OrthoDB" id="1901124at2"/>
<evidence type="ECO:0008006" key="3">
    <source>
        <dbReference type="Google" id="ProtNLM"/>
    </source>
</evidence>
<organism evidence="1 2">
    <name type="scientific">Paenibacillus herberti</name>
    <dbReference type="NCBI Taxonomy" id="1619309"/>
    <lineage>
        <taxon>Bacteria</taxon>
        <taxon>Bacillati</taxon>
        <taxon>Bacillota</taxon>
        <taxon>Bacilli</taxon>
        <taxon>Bacillales</taxon>
        <taxon>Paenibacillaceae</taxon>
        <taxon>Paenibacillus</taxon>
    </lineage>
</organism>
<name>A0A229P4R0_9BACL</name>
<evidence type="ECO:0000313" key="2">
    <source>
        <dbReference type="Proteomes" id="UP000215145"/>
    </source>
</evidence>
<dbReference type="PANTHER" id="PTHR39166">
    <property type="entry name" value="BLL1166 PROTEIN"/>
    <property type="match status" value="1"/>
</dbReference>
<reference evidence="1 2" key="1">
    <citation type="submission" date="2017-07" db="EMBL/GenBank/DDBJ databases">
        <title>Paenibacillus herberti R33 genome sequencing and assembly.</title>
        <authorList>
            <person name="Su W."/>
        </authorList>
    </citation>
    <scope>NUCLEOTIDE SEQUENCE [LARGE SCALE GENOMIC DNA]</scope>
    <source>
        <strain evidence="1 2">R33</strain>
    </source>
</reference>
<dbReference type="PANTHER" id="PTHR39166:SF1">
    <property type="entry name" value="BLL1166 PROTEIN"/>
    <property type="match status" value="1"/>
</dbReference>
<dbReference type="AlphaFoldDB" id="A0A229P4R0"/>
<dbReference type="EMBL" id="NMUQ01000001">
    <property type="protein sequence ID" value="OXM17041.1"/>
    <property type="molecule type" value="Genomic_DNA"/>
</dbReference>
<evidence type="ECO:0000313" key="1">
    <source>
        <dbReference type="EMBL" id="OXM17041.1"/>
    </source>
</evidence>
<gene>
    <name evidence="1" type="ORF">CGZ75_10550</name>
</gene>
<accession>A0A229P4R0</accession>
<keyword evidence="2" id="KW-1185">Reference proteome</keyword>
<dbReference type="InterPro" id="IPR009267">
    <property type="entry name" value="NTP_transf_6"/>
</dbReference>
<comment type="caution">
    <text evidence="1">The sequence shown here is derived from an EMBL/GenBank/DDBJ whole genome shotgun (WGS) entry which is preliminary data.</text>
</comment>
<proteinExistence type="predicted"/>